<evidence type="ECO:0000256" key="6">
    <source>
        <dbReference type="ARBA" id="ARBA00032230"/>
    </source>
</evidence>
<dbReference type="Gene3D" id="2.70.98.10">
    <property type="match status" value="1"/>
</dbReference>
<name>I0IG87_PHYMF</name>
<comment type="similarity">
    <text evidence="2">Belongs to the glycosyl hydrolase 2 family.</text>
</comment>
<dbReference type="InterPro" id="IPR013783">
    <property type="entry name" value="Ig-like_fold"/>
</dbReference>
<dbReference type="Gene3D" id="2.60.40.10">
    <property type="entry name" value="Immunoglobulins"/>
    <property type="match status" value="2"/>
</dbReference>
<evidence type="ECO:0000256" key="3">
    <source>
        <dbReference type="ARBA" id="ARBA00012756"/>
    </source>
</evidence>
<dbReference type="RefSeq" id="WP_014437493.1">
    <property type="nucleotide sequence ID" value="NC_017080.1"/>
</dbReference>
<dbReference type="SUPFAM" id="SSF49785">
    <property type="entry name" value="Galactose-binding domain-like"/>
    <property type="match status" value="1"/>
</dbReference>
<dbReference type="InterPro" id="IPR006101">
    <property type="entry name" value="Glyco_hydro_2"/>
</dbReference>
<protein>
    <recommendedName>
        <fullName evidence="3">beta-galactosidase</fullName>
        <ecNumber evidence="3">3.2.1.23</ecNumber>
    </recommendedName>
    <alternativeName>
        <fullName evidence="6">Lactase</fullName>
    </alternativeName>
</protein>
<dbReference type="PATRIC" id="fig|1142394.8.peg.2182"/>
<dbReference type="EMBL" id="AP012338">
    <property type="protein sequence ID" value="BAM04275.1"/>
    <property type="molecule type" value="Genomic_DNA"/>
</dbReference>
<dbReference type="Proteomes" id="UP000007881">
    <property type="component" value="Chromosome"/>
</dbReference>
<sequence>MTTPPFDDLPAWIENPERFEHGRLPSRAHFVPCATAAEARAVDPLVESPEAASSRVVSLDGDWAFLLAPSPSEAPAGFEAEGFDDGGAGWGTLPVPSMWQMHGHGEPAYTNVNFPFPVIPPRVPVDNPTGCYRRRFALPPGWAGERVVLRFDGVDAAYHVWVNGREVGYSQGSRNAAEFDVTAALHAGRENLLAVRVVQWCDGTYLEDQDQWWLSGIFRGVSLLRRPAAGLADVTVAAEPAGPADGRSRGPAAVMVRGVTAAHAVRLSIEGPDGTALATAEATPAGGAFEHAFALDDAAYWTAETPRLLRLVVSAIADGEEVEAVAIRFGVRSILIEKPAGRLTINGRKIMFRGVNRHEWNPHRGRAVTWSDMVADVLLMKATGINAVRASHYPPHPRFFDLCDAHGLYAIDEADHETHGMMPAAGGWSALAEKPEWAAAHLDRVERMVKRDRNHPSVVIWSIGNEFGFGRHSVAMAQRARQLDPTRPVQAEPDRDLEAADVMAPMYAETEEIERFARGEGYRWSAYTGGVVLDAERTRGVPFYLCEYAHAMGNGPGGLADAWALFRAHENLHGGFVWEWRDHGIAIDARGGVDPTGQRTVGYAYGGDFGEPVHDGNFVADGLVFSDRTPSPGLVEHAAVVAPVGIDGGERDGAHRFAVVNRQDHADLSAFRFEWEREDAAGERTAGAAAVPPLLPGERAEVAVDAEAGGVVTLRAARREATAASEAGCWVGFGQSVGAAATWPAADRRDPPAGAPAARFAAEGSGLVAGPWRLDTLRGGLTLGGDRLAVSPGLNLWRAPIDNNWNGGGGGRLRERWETANTRRMRTTIDPPRVLEGGAAVELSGSTRAASYAYGFSFVQRFVPQAGGRLRLDVSGEPVGDWPEGITPPRLGLRCTVPLSLSGARWFGLGPLENYPDSRAAAWLGTHAATAEEMDTPYLFPQDAGNRGGLRWLRLGGAGGLGVDAPEHAPDFSFSLQRYDADHVTETTHRHELVADRRLHLNLDHAVRGLGSASCGPAMPEAYEVALEPFSFSLILG</sequence>
<dbReference type="InterPro" id="IPR017853">
    <property type="entry name" value="GH"/>
</dbReference>
<dbReference type="PANTHER" id="PTHR46323:SF2">
    <property type="entry name" value="BETA-GALACTOSIDASE"/>
    <property type="match status" value="1"/>
</dbReference>
<comment type="catalytic activity">
    <reaction evidence="1">
        <text>Hydrolysis of terminal non-reducing beta-D-galactose residues in beta-D-galactosides.</text>
        <dbReference type="EC" id="3.2.1.23"/>
    </reaction>
</comment>
<dbReference type="PANTHER" id="PTHR46323">
    <property type="entry name" value="BETA-GALACTOSIDASE"/>
    <property type="match status" value="1"/>
</dbReference>
<evidence type="ECO:0000256" key="4">
    <source>
        <dbReference type="ARBA" id="ARBA00022801"/>
    </source>
</evidence>
<dbReference type="Pfam" id="PF02837">
    <property type="entry name" value="Glyco_hydro_2_N"/>
    <property type="match status" value="1"/>
</dbReference>
<dbReference type="SUPFAM" id="SSF49303">
    <property type="entry name" value="beta-Galactosidase/glucuronidase domain"/>
    <property type="match status" value="2"/>
</dbReference>
<dbReference type="Pfam" id="PF16353">
    <property type="entry name" value="LacZ_4"/>
    <property type="match status" value="1"/>
</dbReference>
<dbReference type="EC" id="3.2.1.23" evidence="3"/>
<dbReference type="GO" id="GO:0009341">
    <property type="term" value="C:beta-galactosidase complex"/>
    <property type="evidence" value="ECO:0007669"/>
    <property type="project" value="InterPro"/>
</dbReference>
<dbReference type="InterPro" id="IPR006104">
    <property type="entry name" value="Glyco_hydro_2_N"/>
</dbReference>
<dbReference type="SUPFAM" id="SSF51445">
    <property type="entry name" value="(Trans)glycosidases"/>
    <property type="match status" value="1"/>
</dbReference>
<evidence type="ECO:0000256" key="1">
    <source>
        <dbReference type="ARBA" id="ARBA00001412"/>
    </source>
</evidence>
<dbReference type="Pfam" id="PF02929">
    <property type="entry name" value="Bgal_small_N"/>
    <property type="match status" value="1"/>
</dbReference>
<dbReference type="PRINTS" id="PR00132">
    <property type="entry name" value="GLHYDRLASE2"/>
</dbReference>
<dbReference type="GO" id="GO:0030246">
    <property type="term" value="F:carbohydrate binding"/>
    <property type="evidence" value="ECO:0007669"/>
    <property type="project" value="InterPro"/>
</dbReference>
<dbReference type="Gene3D" id="3.20.20.80">
    <property type="entry name" value="Glycosidases"/>
    <property type="match status" value="1"/>
</dbReference>
<dbReference type="InterPro" id="IPR004199">
    <property type="entry name" value="B-gal_small/dom_5"/>
</dbReference>
<reference evidence="8 9" key="1">
    <citation type="submission" date="2012-02" db="EMBL/GenBank/DDBJ databases">
        <title>Complete genome sequence of Phycisphaera mikurensis NBRC 102666.</title>
        <authorList>
            <person name="Ankai A."/>
            <person name="Hosoyama A."/>
            <person name="Terui Y."/>
            <person name="Sekine M."/>
            <person name="Fukai R."/>
            <person name="Kato Y."/>
            <person name="Nakamura S."/>
            <person name="Yamada-Narita S."/>
            <person name="Kawakoshi A."/>
            <person name="Fukunaga Y."/>
            <person name="Yamazaki S."/>
            <person name="Fujita N."/>
        </authorList>
    </citation>
    <scope>NUCLEOTIDE SEQUENCE [LARGE SCALE GENOMIC DNA]</scope>
    <source>
        <strain evidence="9">NBRC 102666 / KCTC 22515 / FYK2301M01</strain>
    </source>
</reference>
<dbReference type="GO" id="GO:0004565">
    <property type="term" value="F:beta-galactosidase activity"/>
    <property type="evidence" value="ECO:0007669"/>
    <property type="project" value="UniProtKB-EC"/>
</dbReference>
<dbReference type="GO" id="GO:0005990">
    <property type="term" value="P:lactose catabolic process"/>
    <property type="evidence" value="ECO:0007669"/>
    <property type="project" value="TreeGrafter"/>
</dbReference>
<evidence type="ECO:0000256" key="2">
    <source>
        <dbReference type="ARBA" id="ARBA00007401"/>
    </source>
</evidence>
<evidence type="ECO:0000313" key="8">
    <source>
        <dbReference type="EMBL" id="BAM04275.1"/>
    </source>
</evidence>
<dbReference type="SMART" id="SM01038">
    <property type="entry name" value="Bgal_small_N"/>
    <property type="match status" value="1"/>
</dbReference>
<dbReference type="InterPro" id="IPR023232">
    <property type="entry name" value="Glyco_hydro_2_AS"/>
</dbReference>
<accession>I0IG87</accession>
<dbReference type="PROSITE" id="PS00608">
    <property type="entry name" value="GLYCOSYL_HYDROL_F2_2"/>
    <property type="match status" value="1"/>
</dbReference>
<keyword evidence="9" id="KW-1185">Reference proteome</keyword>
<dbReference type="AlphaFoldDB" id="I0IG87"/>
<proteinExistence type="inferred from homology"/>
<dbReference type="Pfam" id="PF02836">
    <property type="entry name" value="Glyco_hydro_2_C"/>
    <property type="match status" value="1"/>
</dbReference>
<dbReference type="InterPro" id="IPR011013">
    <property type="entry name" value="Gal_mutarotase_sf_dom"/>
</dbReference>
<feature type="domain" description="Beta galactosidase small chain/" evidence="7">
    <location>
        <begin position="766"/>
        <end position="1037"/>
    </location>
</feature>
<dbReference type="InterPro" id="IPR014718">
    <property type="entry name" value="GH-type_carb-bd"/>
</dbReference>
<dbReference type="InterPro" id="IPR006103">
    <property type="entry name" value="Glyco_hydro_2_cat"/>
</dbReference>
<dbReference type="InterPro" id="IPR036156">
    <property type="entry name" value="Beta-gal/glucu_dom_sf"/>
</dbReference>
<evidence type="ECO:0000313" key="9">
    <source>
        <dbReference type="Proteomes" id="UP000007881"/>
    </source>
</evidence>
<dbReference type="InterPro" id="IPR032312">
    <property type="entry name" value="LacZ_4"/>
</dbReference>
<keyword evidence="4 8" id="KW-0378">Hydrolase</keyword>
<dbReference type="eggNOG" id="COG3250">
    <property type="taxonomic scope" value="Bacteria"/>
</dbReference>
<dbReference type="InterPro" id="IPR050347">
    <property type="entry name" value="Bact_Beta-galactosidase"/>
</dbReference>
<dbReference type="Gene3D" id="2.60.120.260">
    <property type="entry name" value="Galactose-binding domain-like"/>
    <property type="match status" value="1"/>
</dbReference>
<keyword evidence="5 8" id="KW-0326">Glycosidase</keyword>
<dbReference type="HOGENOM" id="CLU_002346_0_2_0"/>
<dbReference type="SUPFAM" id="SSF74650">
    <property type="entry name" value="Galactose mutarotase-like"/>
    <property type="match status" value="1"/>
</dbReference>
<organism evidence="8 9">
    <name type="scientific">Phycisphaera mikurensis (strain NBRC 102666 / KCTC 22515 / FYK2301M01)</name>
    <dbReference type="NCBI Taxonomy" id="1142394"/>
    <lineage>
        <taxon>Bacteria</taxon>
        <taxon>Pseudomonadati</taxon>
        <taxon>Planctomycetota</taxon>
        <taxon>Phycisphaerae</taxon>
        <taxon>Phycisphaerales</taxon>
        <taxon>Phycisphaeraceae</taxon>
        <taxon>Phycisphaera</taxon>
    </lineage>
</organism>
<evidence type="ECO:0000259" key="7">
    <source>
        <dbReference type="SMART" id="SM01038"/>
    </source>
</evidence>
<dbReference type="KEGG" id="phm:PSMK_21160"/>
<gene>
    <name evidence="8" type="ordered locus">PSMK_21160</name>
</gene>
<dbReference type="InterPro" id="IPR008979">
    <property type="entry name" value="Galactose-bd-like_sf"/>
</dbReference>
<dbReference type="STRING" id="1142394.PSMK_21160"/>
<evidence type="ECO:0000256" key="5">
    <source>
        <dbReference type="ARBA" id="ARBA00023295"/>
    </source>
</evidence>